<name>A0ABT0C392_9BACT</name>
<evidence type="ECO:0000256" key="3">
    <source>
        <dbReference type="ARBA" id="ARBA00022723"/>
    </source>
</evidence>
<keyword evidence="8" id="KW-1185">Reference proteome</keyword>
<comment type="caution">
    <text evidence="7">The sequence shown here is derived from an EMBL/GenBank/DDBJ whole genome shotgun (WGS) entry which is preliminary data.</text>
</comment>
<dbReference type="EMBL" id="JAKZMM010000031">
    <property type="protein sequence ID" value="MCJ2381333.1"/>
    <property type="molecule type" value="Genomic_DNA"/>
</dbReference>
<evidence type="ECO:0000256" key="5">
    <source>
        <dbReference type="ARBA" id="ARBA00023211"/>
    </source>
</evidence>
<dbReference type="InterPro" id="IPR029052">
    <property type="entry name" value="Metallo-depent_PP-like"/>
</dbReference>
<sequence length="270" mass="31464">MYLRKHYRTIVLSDIHLGTTHSKVEEVSQLLRSVNCDKLILNGDIIDGWHMKKNGTRKWQPAHTQFFKIIMKLMEKCGTEVIYVRGNHDDFLDNLAPIRFANIQIVKDYVLKSEGKSYFVTHGDIFDRVTTQMKWLALLGDMGYTFLLWFNGWYNKYRTWRGKPYFSLSQRIKQKVKSAVSYISDFEKTLSDFALARKYDGIICGHIHHPDNTYYGKIHYLNSGDWVETMSALAEDENGNWSILYYSDVEMEPALAEENRTTIQSISSAS</sequence>
<dbReference type="PANTHER" id="PTHR34990">
    <property type="entry name" value="UDP-2,3-DIACYLGLUCOSAMINE HYDROLASE-RELATED"/>
    <property type="match status" value="1"/>
</dbReference>
<organism evidence="7 8">
    <name type="scientific">Parabacteroides faecalis</name>
    <dbReference type="NCBI Taxonomy" id="2924040"/>
    <lineage>
        <taxon>Bacteria</taxon>
        <taxon>Pseudomonadati</taxon>
        <taxon>Bacteroidota</taxon>
        <taxon>Bacteroidia</taxon>
        <taxon>Bacteroidales</taxon>
        <taxon>Tannerellaceae</taxon>
        <taxon>Parabacteroides</taxon>
    </lineage>
</organism>
<evidence type="ECO:0000259" key="6">
    <source>
        <dbReference type="Pfam" id="PF00149"/>
    </source>
</evidence>
<gene>
    <name evidence="7" type="ORF">MUN53_12055</name>
</gene>
<keyword evidence="2" id="KW-0997">Cell inner membrane</keyword>
<dbReference type="Gene3D" id="3.60.21.10">
    <property type="match status" value="1"/>
</dbReference>
<evidence type="ECO:0000313" key="7">
    <source>
        <dbReference type="EMBL" id="MCJ2381333.1"/>
    </source>
</evidence>
<keyword evidence="3" id="KW-0479">Metal-binding</keyword>
<evidence type="ECO:0000313" key="8">
    <source>
        <dbReference type="Proteomes" id="UP001165444"/>
    </source>
</evidence>
<protein>
    <submittedName>
        <fullName evidence="7">UDP-2,3-diacylglucosamine diphosphatase</fullName>
    </submittedName>
</protein>
<dbReference type="InterPro" id="IPR043461">
    <property type="entry name" value="LpxH-like"/>
</dbReference>
<keyword evidence="1" id="KW-1003">Cell membrane</keyword>
<evidence type="ECO:0000256" key="2">
    <source>
        <dbReference type="ARBA" id="ARBA00022519"/>
    </source>
</evidence>
<evidence type="ECO:0000256" key="4">
    <source>
        <dbReference type="ARBA" id="ARBA00023136"/>
    </source>
</evidence>
<dbReference type="SUPFAM" id="SSF56300">
    <property type="entry name" value="Metallo-dependent phosphatases"/>
    <property type="match status" value="1"/>
</dbReference>
<accession>A0ABT0C392</accession>
<keyword evidence="5" id="KW-0464">Manganese</keyword>
<feature type="domain" description="Calcineurin-like phosphoesterase" evidence="6">
    <location>
        <begin position="8"/>
        <end position="210"/>
    </location>
</feature>
<evidence type="ECO:0000256" key="1">
    <source>
        <dbReference type="ARBA" id="ARBA00022475"/>
    </source>
</evidence>
<dbReference type="PANTHER" id="PTHR34990:SF2">
    <property type="entry name" value="BLL8164 PROTEIN"/>
    <property type="match status" value="1"/>
</dbReference>
<dbReference type="CDD" id="cd07398">
    <property type="entry name" value="MPP_YbbF-LpxH"/>
    <property type="match status" value="1"/>
</dbReference>
<dbReference type="InterPro" id="IPR004843">
    <property type="entry name" value="Calcineurin-like_PHP"/>
</dbReference>
<dbReference type="Proteomes" id="UP001165444">
    <property type="component" value="Unassembled WGS sequence"/>
</dbReference>
<proteinExistence type="predicted"/>
<reference evidence="7 8" key="1">
    <citation type="submission" date="2022-03" db="EMBL/GenBank/DDBJ databases">
        <title>Parabacteroides sp. nov. isolated from swine feces.</title>
        <authorList>
            <person name="Bak J.E."/>
        </authorList>
    </citation>
    <scope>NUCLEOTIDE SEQUENCE [LARGE SCALE GENOMIC DNA]</scope>
    <source>
        <strain evidence="7 8">AGMB00274</strain>
    </source>
</reference>
<dbReference type="Pfam" id="PF00149">
    <property type="entry name" value="Metallophos"/>
    <property type="match status" value="1"/>
</dbReference>
<dbReference type="RefSeq" id="WP_243325654.1">
    <property type="nucleotide sequence ID" value="NZ_JAKZMM010000031.1"/>
</dbReference>
<keyword evidence="4" id="KW-0472">Membrane</keyword>